<dbReference type="InterPro" id="IPR003099">
    <property type="entry name" value="Prephen_DH"/>
</dbReference>
<dbReference type="EMBL" id="FAXA01000255">
    <property type="protein sequence ID" value="CUV02416.1"/>
    <property type="molecule type" value="Genomic_DNA"/>
</dbReference>
<dbReference type="Pfam" id="PF02153">
    <property type="entry name" value="PDH_N"/>
    <property type="match status" value="1"/>
</dbReference>
<feature type="domain" description="Prephenate/arogenate dehydrogenase" evidence="2">
    <location>
        <begin position="2"/>
        <end position="292"/>
    </location>
</feature>
<dbReference type="AlphaFoldDB" id="A0A160V8U0"/>
<dbReference type="InterPro" id="IPR046825">
    <property type="entry name" value="PDH_C"/>
</dbReference>
<sequence length="337" mass="36157">MTTIAIVGTGLMGTSLALAIKSSNLKVDIVGTDYDSIARSGAQKSGAFKKVESRLANAIRGADVVVFATPIQAMREMMESAADDFEEGCVVTDVGSSKKVVLQWAEEVLPKHVSFVGGHPMAGKELSGPQNADGTMFKGKAYCIVPSVNAERAAVSSVTTIAEAIGAKPFFIGVDEHDSFVAAVSHLPFMMSVALMGTASKSANWDDIAQLASSGFRDLSRLASGDPVMHRDICVTNPEPIVAWMDSYIRELYELRNMLAKEGGPDPDAVHEVFEEAMNARARWKAGILTKIDRVTSDIPSFAESMGEVFVGRRGMEAQKKFFSGLKDDPANKAKKK</sequence>
<dbReference type="Pfam" id="PF20463">
    <property type="entry name" value="PDH_C"/>
    <property type="match status" value="1"/>
</dbReference>
<evidence type="ECO:0000259" key="2">
    <source>
        <dbReference type="PROSITE" id="PS51176"/>
    </source>
</evidence>
<dbReference type="InterPro" id="IPR046826">
    <property type="entry name" value="PDH_N"/>
</dbReference>
<proteinExistence type="predicted"/>
<keyword evidence="1" id="KW-0560">Oxidoreductase</keyword>
<protein>
    <recommendedName>
        <fullName evidence="2">Prephenate/arogenate dehydrogenase domain-containing protein</fullName>
    </recommendedName>
</protein>
<dbReference type="InterPro" id="IPR050812">
    <property type="entry name" value="Preph/Arog_dehydrog"/>
</dbReference>
<dbReference type="Gene3D" id="1.10.3660.10">
    <property type="entry name" value="6-phosphogluconate dehydrogenase C-terminal like domain"/>
    <property type="match status" value="1"/>
</dbReference>
<dbReference type="GO" id="GO:0006571">
    <property type="term" value="P:tyrosine biosynthetic process"/>
    <property type="evidence" value="ECO:0007669"/>
    <property type="project" value="InterPro"/>
</dbReference>
<evidence type="ECO:0000256" key="1">
    <source>
        <dbReference type="ARBA" id="ARBA00023002"/>
    </source>
</evidence>
<dbReference type="FunFam" id="3.40.50.720:FF:000208">
    <property type="entry name" value="Prephenate dehydrogenase"/>
    <property type="match status" value="1"/>
</dbReference>
<dbReference type="PANTHER" id="PTHR21363:SF0">
    <property type="entry name" value="PREPHENATE DEHYDROGENASE [NADP(+)]"/>
    <property type="match status" value="1"/>
</dbReference>
<gene>
    <name evidence="3" type="ORF">MGWOODY_Clf932</name>
</gene>
<dbReference type="GO" id="GO:0008977">
    <property type="term" value="F:prephenate dehydrogenase (NAD+) activity"/>
    <property type="evidence" value="ECO:0007669"/>
    <property type="project" value="InterPro"/>
</dbReference>
<dbReference type="GO" id="GO:0004665">
    <property type="term" value="F:prephenate dehydrogenase (NADP+) activity"/>
    <property type="evidence" value="ECO:0007669"/>
    <property type="project" value="InterPro"/>
</dbReference>
<dbReference type="InterPro" id="IPR036291">
    <property type="entry name" value="NAD(P)-bd_dom_sf"/>
</dbReference>
<evidence type="ECO:0000313" key="3">
    <source>
        <dbReference type="EMBL" id="CUV02416.1"/>
    </source>
</evidence>
<dbReference type="InterPro" id="IPR008927">
    <property type="entry name" value="6-PGluconate_DH-like_C_sf"/>
</dbReference>
<dbReference type="SUPFAM" id="SSF51735">
    <property type="entry name" value="NAD(P)-binding Rossmann-fold domains"/>
    <property type="match status" value="1"/>
</dbReference>
<dbReference type="GO" id="GO:0070403">
    <property type="term" value="F:NAD+ binding"/>
    <property type="evidence" value="ECO:0007669"/>
    <property type="project" value="InterPro"/>
</dbReference>
<dbReference type="Gene3D" id="3.40.50.720">
    <property type="entry name" value="NAD(P)-binding Rossmann-like Domain"/>
    <property type="match status" value="1"/>
</dbReference>
<dbReference type="PROSITE" id="PS51176">
    <property type="entry name" value="PDH_ADH"/>
    <property type="match status" value="1"/>
</dbReference>
<reference evidence="3" key="1">
    <citation type="submission" date="2015-10" db="EMBL/GenBank/DDBJ databases">
        <authorList>
            <person name="Gilbert D.G."/>
        </authorList>
    </citation>
    <scope>NUCLEOTIDE SEQUENCE</scope>
</reference>
<dbReference type="PANTHER" id="PTHR21363">
    <property type="entry name" value="PREPHENATE DEHYDROGENASE"/>
    <property type="match status" value="1"/>
</dbReference>
<dbReference type="SUPFAM" id="SSF48179">
    <property type="entry name" value="6-phosphogluconate dehydrogenase C-terminal domain-like"/>
    <property type="match status" value="1"/>
</dbReference>
<accession>A0A160V8U0</accession>
<name>A0A160V8U0_9ZZZZ</name>
<organism evidence="3">
    <name type="scientific">hydrothermal vent metagenome</name>
    <dbReference type="NCBI Taxonomy" id="652676"/>
    <lineage>
        <taxon>unclassified sequences</taxon>
        <taxon>metagenomes</taxon>
        <taxon>ecological metagenomes</taxon>
    </lineage>
</organism>